<keyword evidence="1" id="KW-0863">Zinc-finger</keyword>
<evidence type="ECO:0000259" key="2">
    <source>
        <dbReference type="PROSITE" id="PS50158"/>
    </source>
</evidence>
<dbReference type="CDD" id="cd00303">
    <property type="entry name" value="retropepsin_like"/>
    <property type="match status" value="1"/>
</dbReference>
<dbReference type="EMBL" id="SBJO01001246">
    <property type="protein sequence ID" value="KAF9748557.1"/>
    <property type="molecule type" value="Genomic_DNA"/>
</dbReference>
<dbReference type="SUPFAM" id="SSF57756">
    <property type="entry name" value="Retrovirus zinc finger-like domains"/>
    <property type="match status" value="1"/>
</dbReference>
<dbReference type="InterPro" id="IPR021109">
    <property type="entry name" value="Peptidase_aspartic_dom_sf"/>
</dbReference>
<proteinExistence type="predicted"/>
<dbReference type="InterPro" id="IPR001878">
    <property type="entry name" value="Znf_CCHC"/>
</dbReference>
<dbReference type="PANTHER" id="PTHR36943">
    <property type="entry name" value="CCHC-TYPE DOMAIN-CONTAINING PROTEIN"/>
    <property type="match status" value="1"/>
</dbReference>
<dbReference type="PANTHER" id="PTHR36943:SF1">
    <property type="entry name" value="CCHC-TYPE DOMAIN-CONTAINING PROTEIN"/>
    <property type="match status" value="1"/>
</dbReference>
<dbReference type="GO" id="GO:0003676">
    <property type="term" value="F:nucleic acid binding"/>
    <property type="evidence" value="ECO:0007669"/>
    <property type="project" value="InterPro"/>
</dbReference>
<evidence type="ECO:0000256" key="1">
    <source>
        <dbReference type="PROSITE-ProRule" id="PRU00047"/>
    </source>
</evidence>
<reference evidence="3 4" key="1">
    <citation type="journal article" date="2020" name="Genome Biol. Evol.">
        <title>Comparative genomics of strictly vertically transmitted, feminizing microsporidia endosymbionts of amphipod crustaceans.</title>
        <authorList>
            <person name="Cormier A."/>
            <person name="Chebbi M.A."/>
            <person name="Giraud I."/>
            <person name="Wattier R."/>
            <person name="Teixeira M."/>
            <person name="Gilbert C."/>
            <person name="Rigaud T."/>
            <person name="Cordaux R."/>
        </authorList>
    </citation>
    <scope>NUCLEOTIDE SEQUENCE [LARGE SCALE GENOMIC DNA]</scope>
    <source>
        <strain evidence="3 4">Ou3-Ou53</strain>
    </source>
</reference>
<dbReference type="Gene3D" id="4.10.60.10">
    <property type="entry name" value="Zinc finger, CCHC-type"/>
    <property type="match status" value="1"/>
</dbReference>
<dbReference type="InterPro" id="IPR036875">
    <property type="entry name" value="Znf_CCHC_sf"/>
</dbReference>
<evidence type="ECO:0000313" key="3">
    <source>
        <dbReference type="EMBL" id="KAF9748557.1"/>
    </source>
</evidence>
<accession>A0A9P6GUP2</accession>
<dbReference type="OrthoDB" id="5535068at2759"/>
<dbReference type="SUPFAM" id="SSF50630">
    <property type="entry name" value="Acid proteases"/>
    <property type="match status" value="1"/>
</dbReference>
<gene>
    <name evidence="3" type="ORF">NGRA_3488</name>
</gene>
<dbReference type="GO" id="GO:0008270">
    <property type="term" value="F:zinc ion binding"/>
    <property type="evidence" value="ECO:0007669"/>
    <property type="project" value="UniProtKB-KW"/>
</dbReference>
<evidence type="ECO:0000313" key="4">
    <source>
        <dbReference type="Proteomes" id="UP000740883"/>
    </source>
</evidence>
<keyword evidence="4" id="KW-1185">Reference proteome</keyword>
<feature type="non-terminal residue" evidence="3">
    <location>
        <position position="1"/>
    </location>
</feature>
<organism evidence="3 4">
    <name type="scientific">Nosema granulosis</name>
    <dbReference type="NCBI Taxonomy" id="83296"/>
    <lineage>
        <taxon>Eukaryota</taxon>
        <taxon>Fungi</taxon>
        <taxon>Fungi incertae sedis</taxon>
        <taxon>Microsporidia</taxon>
        <taxon>Nosematidae</taxon>
        <taxon>Nosema</taxon>
    </lineage>
</organism>
<comment type="caution">
    <text evidence="3">The sequence shown here is derived from an EMBL/GenBank/DDBJ whole genome shotgun (WGS) entry which is preliminary data.</text>
</comment>
<protein>
    <recommendedName>
        <fullName evidence="2">CCHC-type domain-containing protein</fullName>
    </recommendedName>
</protein>
<dbReference type="PROSITE" id="PS50158">
    <property type="entry name" value="ZF_CCHC"/>
    <property type="match status" value="1"/>
</dbReference>
<dbReference type="Gene3D" id="2.40.70.10">
    <property type="entry name" value="Acid Proteases"/>
    <property type="match status" value="1"/>
</dbReference>
<keyword evidence="1" id="KW-0479">Metal-binding</keyword>
<dbReference type="Proteomes" id="UP000740883">
    <property type="component" value="Unassembled WGS sequence"/>
</dbReference>
<sequence>KRANEDDNIQLKQQVGMDICSIKEERICNYCKKKGHIIKDCKKLKWKNTQQSRNVDFNENFEDVGKTDMNKSVSDKNELKLKIRIANNDILALLDTGSTVNLVNSKYASNIEKVKDINLKSANGTTMKVLGKTTLEFRYRDLAFRDEFIITDDIRIPMILGYPFCREEKLFLEFNEVIKISLAKERLRDAGLGEHRIVTTCATPVAAHCYRRSIQETKEIEKNC</sequence>
<feature type="domain" description="CCHC-type" evidence="2">
    <location>
        <begin position="28"/>
        <end position="43"/>
    </location>
</feature>
<keyword evidence="1" id="KW-0862">Zinc</keyword>
<name>A0A9P6GUP2_9MICR</name>
<dbReference type="AlphaFoldDB" id="A0A9P6GUP2"/>